<organism evidence="6 7">
    <name type="scientific">Alcaligenes xylosoxydans xylosoxydans</name>
    <name type="common">Achromobacter xylosoxidans</name>
    <dbReference type="NCBI Taxonomy" id="85698"/>
    <lineage>
        <taxon>Bacteria</taxon>
        <taxon>Pseudomonadati</taxon>
        <taxon>Pseudomonadota</taxon>
        <taxon>Betaproteobacteria</taxon>
        <taxon>Burkholderiales</taxon>
        <taxon>Alcaligenaceae</taxon>
        <taxon>Achromobacter</taxon>
    </lineage>
</organism>
<dbReference type="InterPro" id="IPR058163">
    <property type="entry name" value="LysR-type_TF_proteobact-type"/>
</dbReference>
<feature type="domain" description="HTH lysR-type" evidence="5">
    <location>
        <begin position="5"/>
        <end position="62"/>
    </location>
</feature>
<dbReference type="Pfam" id="PF03466">
    <property type="entry name" value="LysR_substrate"/>
    <property type="match status" value="1"/>
</dbReference>
<accession>A0A1R1JSX5</accession>
<dbReference type="AlphaFoldDB" id="A0A1R1JSX5"/>
<dbReference type="PANTHER" id="PTHR30537">
    <property type="entry name" value="HTH-TYPE TRANSCRIPTIONAL REGULATOR"/>
    <property type="match status" value="1"/>
</dbReference>
<protein>
    <submittedName>
        <fullName evidence="6">LysR family transcriptional regulator</fullName>
    </submittedName>
</protein>
<dbReference type="EMBL" id="MJMN01000015">
    <property type="protein sequence ID" value="OMG86340.1"/>
    <property type="molecule type" value="Genomic_DNA"/>
</dbReference>
<dbReference type="InterPro" id="IPR036388">
    <property type="entry name" value="WH-like_DNA-bd_sf"/>
</dbReference>
<dbReference type="InterPro" id="IPR000847">
    <property type="entry name" value="LysR_HTH_N"/>
</dbReference>
<dbReference type="SUPFAM" id="SSF53850">
    <property type="entry name" value="Periplasmic binding protein-like II"/>
    <property type="match status" value="1"/>
</dbReference>
<dbReference type="Proteomes" id="UP000187251">
    <property type="component" value="Unassembled WGS sequence"/>
</dbReference>
<comment type="similarity">
    <text evidence="1">Belongs to the LysR transcriptional regulatory family.</text>
</comment>
<evidence type="ECO:0000256" key="3">
    <source>
        <dbReference type="ARBA" id="ARBA00023125"/>
    </source>
</evidence>
<dbReference type="FunFam" id="1.10.10.10:FF:000001">
    <property type="entry name" value="LysR family transcriptional regulator"/>
    <property type="match status" value="1"/>
</dbReference>
<keyword evidence="3" id="KW-0238">DNA-binding</keyword>
<dbReference type="InterPro" id="IPR005119">
    <property type="entry name" value="LysR_subst-bd"/>
</dbReference>
<dbReference type="GO" id="GO:0043565">
    <property type="term" value="F:sequence-specific DNA binding"/>
    <property type="evidence" value="ECO:0007669"/>
    <property type="project" value="TreeGrafter"/>
</dbReference>
<dbReference type="SUPFAM" id="SSF46785">
    <property type="entry name" value="Winged helix' DNA-binding domain"/>
    <property type="match status" value="1"/>
</dbReference>
<dbReference type="Gene3D" id="1.10.10.10">
    <property type="entry name" value="Winged helix-like DNA-binding domain superfamily/Winged helix DNA-binding domain"/>
    <property type="match status" value="1"/>
</dbReference>
<dbReference type="PANTHER" id="PTHR30537:SF58">
    <property type="entry name" value="HTH-TYPE TRANSCRIPTIONAL REGULATOR PERR"/>
    <property type="match status" value="1"/>
</dbReference>
<dbReference type="Gene3D" id="3.40.190.10">
    <property type="entry name" value="Periplasmic binding protein-like II"/>
    <property type="match status" value="2"/>
</dbReference>
<dbReference type="OrthoDB" id="9178397at2"/>
<reference evidence="6 7" key="1">
    <citation type="submission" date="2016-09" db="EMBL/GenBank/DDBJ databases">
        <title>Phylogenomics of Achromobacter.</title>
        <authorList>
            <person name="Jeukens J."/>
            <person name="Freschi L."/>
            <person name="Vincent A.T."/>
            <person name="Emond-Rheault J.-G."/>
            <person name="Kukavica-Ibrulj I."/>
            <person name="Charette S.J."/>
            <person name="Levesque R.C."/>
        </authorList>
    </citation>
    <scope>NUCLEOTIDE SEQUENCE [LARGE SCALE GENOMIC DNA]</scope>
    <source>
        <strain evidence="6 7">AUS488</strain>
    </source>
</reference>
<keyword evidence="2" id="KW-0805">Transcription regulation</keyword>
<comment type="caution">
    <text evidence="6">The sequence shown here is derived from an EMBL/GenBank/DDBJ whole genome shotgun (WGS) entry which is preliminary data.</text>
</comment>
<evidence type="ECO:0000259" key="5">
    <source>
        <dbReference type="PROSITE" id="PS50931"/>
    </source>
</evidence>
<dbReference type="RefSeq" id="WP_076412270.1">
    <property type="nucleotide sequence ID" value="NZ_AP028040.1"/>
</dbReference>
<evidence type="ECO:0000313" key="7">
    <source>
        <dbReference type="Proteomes" id="UP000187251"/>
    </source>
</evidence>
<evidence type="ECO:0000256" key="4">
    <source>
        <dbReference type="ARBA" id="ARBA00023163"/>
    </source>
</evidence>
<dbReference type="GO" id="GO:0006351">
    <property type="term" value="P:DNA-templated transcription"/>
    <property type="evidence" value="ECO:0007669"/>
    <property type="project" value="TreeGrafter"/>
</dbReference>
<evidence type="ECO:0000256" key="2">
    <source>
        <dbReference type="ARBA" id="ARBA00023015"/>
    </source>
</evidence>
<dbReference type="Pfam" id="PF00126">
    <property type="entry name" value="HTH_1"/>
    <property type="match status" value="1"/>
</dbReference>
<evidence type="ECO:0000256" key="1">
    <source>
        <dbReference type="ARBA" id="ARBA00009437"/>
    </source>
</evidence>
<keyword evidence="4" id="KW-0804">Transcription</keyword>
<dbReference type="PROSITE" id="PS50931">
    <property type="entry name" value="HTH_LYSR"/>
    <property type="match status" value="1"/>
</dbReference>
<sequence length="296" mass="32761">MRRIPNFVLLRAFESAARLGSFAAAAAELSLTPSAISHQIKELEDVFRKPLFYRRHRRVDLTAEGARFADSLTRVLNALEASCSEVSLAPAGQVLSLYCAPSFAAKWLGPRLGAFTQRHPDIAIRLTTAAEPLDLIRAREVDIAISYGMAVQRTGIAVSPLGKESIVPLCAPSVVANKRNARKLISEFNLIESQLSRVTWRDWFAMNGITAAPKVNQSFDRAALAISAAVDGLGIALESTRFAEKELARGELIELGAREFPRVARETHFFSVRTEEQEIPKIQIFRNWLMSCLNLI</sequence>
<gene>
    <name evidence="6" type="ORF">BIZ92_26090</name>
</gene>
<evidence type="ECO:0000313" key="6">
    <source>
        <dbReference type="EMBL" id="OMG86340.1"/>
    </source>
</evidence>
<proteinExistence type="inferred from homology"/>
<dbReference type="InterPro" id="IPR036390">
    <property type="entry name" value="WH_DNA-bd_sf"/>
</dbReference>
<name>A0A1R1JSX5_ALCXX</name>
<dbReference type="GO" id="GO:0003700">
    <property type="term" value="F:DNA-binding transcription factor activity"/>
    <property type="evidence" value="ECO:0007669"/>
    <property type="project" value="InterPro"/>
</dbReference>